<dbReference type="AlphaFoldDB" id="A0AAN7ADL7"/>
<dbReference type="PANTHER" id="PTHR10039:SF5">
    <property type="entry name" value="NACHT DOMAIN-CONTAINING PROTEIN"/>
    <property type="match status" value="1"/>
</dbReference>
<evidence type="ECO:0000259" key="3">
    <source>
        <dbReference type="PROSITE" id="PS50837"/>
    </source>
</evidence>
<dbReference type="PANTHER" id="PTHR10039">
    <property type="entry name" value="AMELOGENIN"/>
    <property type="match status" value="1"/>
</dbReference>
<keyword evidence="1" id="KW-0677">Repeat</keyword>
<sequence>MSEGSSPEPPPKRIRLDTTEASTKRQKAPNNSSSTTRAVYERPSSRQDFQIAIICALSLEYDAVSLLFDEIWDNRGYGRANGDTNHDTTVAAAAAAASLRSSYPNLKLGLLVGICGGAPSPFSGELLLGDVVISKTVLEYDFGRQYHDKFVTKETIPESLGRPGKDIRGLIVLIESEPGIERLRQSTATHLACLQTTAVQKQRRQNYEYPSFDADKLFHSAYRHKHRGPRPCALCDGETGQQHCADAAQVCCAQLGCDNRQLISRKRLESKSTVEPEEAASPKVFFGRIASGDTVMKSSEHQDRIAKDHDVSKTWQPYAAATAAAVAKGVLEQFPLDDKQLLAKETARLKLAAAADAKYKRLLGSLQYKSMNQRRTQIEDPHDGTFSWLLGPQSYSDSAEAEFMPNSQFSDDEVTSDIDMAQVDHTSPARDSTSTMGWYEHWFQYGGCLSRREDSSAQFLKWLQSCSDTLFWISGKAGSGKSTLMKFLVTDKRTLQNLDRSGDFIILSHFIWIAGQAMERKIKGVLCSLLHQLLASDGSLAESLTTKCPQVTAKDYVSDWEEKDLWGALEYALRHSIKSTCIFLDGLDEISSDRPDGQSFVFELIQALRRIPRVKLCVSSRPEPLWQNKLVYFPMFRVQDLTELDIWRYTSDRVRKWFQPHLGNVSDRLISSVCERAQGVFLWVALALRSLERGLQNGDNSDELMSRLTTLPPGLRDLYKEMWKRHGDDADIYIEEAAKYLNIVLGSTVLG</sequence>
<dbReference type="Gene3D" id="3.40.50.300">
    <property type="entry name" value="P-loop containing nucleotide triphosphate hydrolases"/>
    <property type="match status" value="1"/>
</dbReference>
<evidence type="ECO:0000313" key="5">
    <source>
        <dbReference type="Proteomes" id="UP001302126"/>
    </source>
</evidence>
<dbReference type="Gene3D" id="3.40.50.1580">
    <property type="entry name" value="Nucleoside phosphorylase domain"/>
    <property type="match status" value="1"/>
</dbReference>
<evidence type="ECO:0000256" key="1">
    <source>
        <dbReference type="ARBA" id="ARBA00022737"/>
    </source>
</evidence>
<dbReference type="InterPro" id="IPR035994">
    <property type="entry name" value="Nucleoside_phosphorylase_sf"/>
</dbReference>
<dbReference type="GO" id="GO:0003824">
    <property type="term" value="F:catalytic activity"/>
    <property type="evidence" value="ECO:0007669"/>
    <property type="project" value="InterPro"/>
</dbReference>
<dbReference type="EMBL" id="MU864480">
    <property type="protein sequence ID" value="KAK4184626.1"/>
    <property type="molecule type" value="Genomic_DNA"/>
</dbReference>
<organism evidence="4 5">
    <name type="scientific">Podospora australis</name>
    <dbReference type="NCBI Taxonomy" id="1536484"/>
    <lineage>
        <taxon>Eukaryota</taxon>
        <taxon>Fungi</taxon>
        <taxon>Dikarya</taxon>
        <taxon>Ascomycota</taxon>
        <taxon>Pezizomycotina</taxon>
        <taxon>Sordariomycetes</taxon>
        <taxon>Sordariomycetidae</taxon>
        <taxon>Sordariales</taxon>
        <taxon>Podosporaceae</taxon>
        <taxon>Podospora</taxon>
    </lineage>
</organism>
<reference evidence="4" key="1">
    <citation type="journal article" date="2023" name="Mol. Phylogenet. Evol.">
        <title>Genome-scale phylogeny and comparative genomics of the fungal order Sordariales.</title>
        <authorList>
            <person name="Hensen N."/>
            <person name="Bonometti L."/>
            <person name="Westerberg I."/>
            <person name="Brannstrom I.O."/>
            <person name="Guillou S."/>
            <person name="Cros-Aarteil S."/>
            <person name="Calhoun S."/>
            <person name="Haridas S."/>
            <person name="Kuo A."/>
            <person name="Mondo S."/>
            <person name="Pangilinan J."/>
            <person name="Riley R."/>
            <person name="LaButti K."/>
            <person name="Andreopoulos B."/>
            <person name="Lipzen A."/>
            <person name="Chen C."/>
            <person name="Yan M."/>
            <person name="Daum C."/>
            <person name="Ng V."/>
            <person name="Clum A."/>
            <person name="Steindorff A."/>
            <person name="Ohm R.A."/>
            <person name="Martin F."/>
            <person name="Silar P."/>
            <person name="Natvig D.O."/>
            <person name="Lalanne C."/>
            <person name="Gautier V."/>
            <person name="Ament-Velasquez S.L."/>
            <person name="Kruys A."/>
            <person name="Hutchinson M.I."/>
            <person name="Powell A.J."/>
            <person name="Barry K."/>
            <person name="Miller A.N."/>
            <person name="Grigoriev I.V."/>
            <person name="Debuchy R."/>
            <person name="Gladieux P."/>
            <person name="Hiltunen Thoren M."/>
            <person name="Johannesson H."/>
        </authorList>
    </citation>
    <scope>NUCLEOTIDE SEQUENCE</scope>
    <source>
        <strain evidence="4">PSN309</strain>
    </source>
</reference>
<dbReference type="SUPFAM" id="SSF53167">
    <property type="entry name" value="Purine and uridine phosphorylases"/>
    <property type="match status" value="1"/>
</dbReference>
<dbReference type="GO" id="GO:0009116">
    <property type="term" value="P:nucleoside metabolic process"/>
    <property type="evidence" value="ECO:0007669"/>
    <property type="project" value="InterPro"/>
</dbReference>
<protein>
    <recommendedName>
        <fullName evidence="3">NACHT domain-containing protein</fullName>
    </recommendedName>
</protein>
<dbReference type="InterPro" id="IPR007111">
    <property type="entry name" value="NACHT_NTPase"/>
</dbReference>
<dbReference type="Proteomes" id="UP001302126">
    <property type="component" value="Unassembled WGS sequence"/>
</dbReference>
<name>A0AAN7ADL7_9PEZI</name>
<comment type="caution">
    <text evidence="4">The sequence shown here is derived from an EMBL/GenBank/DDBJ whole genome shotgun (WGS) entry which is preliminary data.</text>
</comment>
<dbReference type="Pfam" id="PF24883">
    <property type="entry name" value="NPHP3_N"/>
    <property type="match status" value="1"/>
</dbReference>
<feature type="region of interest" description="Disordered" evidence="2">
    <location>
        <begin position="1"/>
        <end position="41"/>
    </location>
</feature>
<accession>A0AAN7ADL7</accession>
<dbReference type="SUPFAM" id="SSF52540">
    <property type="entry name" value="P-loop containing nucleoside triphosphate hydrolases"/>
    <property type="match status" value="1"/>
</dbReference>
<dbReference type="InterPro" id="IPR056884">
    <property type="entry name" value="NPHP3-like_N"/>
</dbReference>
<dbReference type="PROSITE" id="PS50837">
    <property type="entry name" value="NACHT"/>
    <property type="match status" value="1"/>
</dbReference>
<keyword evidence="5" id="KW-1185">Reference proteome</keyword>
<gene>
    <name evidence="4" type="ORF">QBC35DRAFT_539756</name>
</gene>
<feature type="domain" description="NACHT" evidence="3">
    <location>
        <begin position="469"/>
        <end position="622"/>
    </location>
</feature>
<dbReference type="InterPro" id="IPR027417">
    <property type="entry name" value="P-loop_NTPase"/>
</dbReference>
<proteinExistence type="predicted"/>
<evidence type="ECO:0000256" key="2">
    <source>
        <dbReference type="SAM" id="MobiDB-lite"/>
    </source>
</evidence>
<feature type="compositionally biased region" description="Polar residues" evidence="2">
    <location>
        <begin position="28"/>
        <end position="37"/>
    </location>
</feature>
<reference evidence="4" key="2">
    <citation type="submission" date="2023-05" db="EMBL/GenBank/DDBJ databases">
        <authorList>
            <consortium name="Lawrence Berkeley National Laboratory"/>
            <person name="Steindorff A."/>
            <person name="Hensen N."/>
            <person name="Bonometti L."/>
            <person name="Westerberg I."/>
            <person name="Brannstrom I.O."/>
            <person name="Guillou S."/>
            <person name="Cros-Aarteil S."/>
            <person name="Calhoun S."/>
            <person name="Haridas S."/>
            <person name="Kuo A."/>
            <person name="Mondo S."/>
            <person name="Pangilinan J."/>
            <person name="Riley R."/>
            <person name="Labutti K."/>
            <person name="Andreopoulos B."/>
            <person name="Lipzen A."/>
            <person name="Chen C."/>
            <person name="Yanf M."/>
            <person name="Daum C."/>
            <person name="Ng V."/>
            <person name="Clum A."/>
            <person name="Ohm R."/>
            <person name="Martin F."/>
            <person name="Silar P."/>
            <person name="Natvig D."/>
            <person name="Lalanne C."/>
            <person name="Gautier V."/>
            <person name="Ament-Velasquez S.L."/>
            <person name="Kruys A."/>
            <person name="Hutchinson M.I."/>
            <person name="Powell A.J."/>
            <person name="Barry K."/>
            <person name="Miller A.N."/>
            <person name="Grigoriev I.V."/>
            <person name="Debuchy R."/>
            <person name="Gladieux P."/>
            <person name="Thoren M.H."/>
            <person name="Johannesson H."/>
        </authorList>
    </citation>
    <scope>NUCLEOTIDE SEQUENCE</scope>
    <source>
        <strain evidence="4">PSN309</strain>
    </source>
</reference>
<evidence type="ECO:0000313" key="4">
    <source>
        <dbReference type="EMBL" id="KAK4184626.1"/>
    </source>
</evidence>